<keyword evidence="6" id="KW-0227">DNA damage</keyword>
<evidence type="ECO:0000256" key="1">
    <source>
        <dbReference type="ARBA" id="ARBA00001946"/>
    </source>
</evidence>
<evidence type="ECO:0000256" key="5">
    <source>
        <dbReference type="ARBA" id="ARBA00022723"/>
    </source>
</evidence>
<dbReference type="SUPFAM" id="SSF47807">
    <property type="entry name" value="5' to 3' exonuclease, C-terminal subdomain"/>
    <property type="match status" value="1"/>
</dbReference>
<keyword evidence="8" id="KW-0269">Exonuclease</keyword>
<dbReference type="CDD" id="cd09908">
    <property type="entry name" value="H3TH_EXO1"/>
    <property type="match status" value="1"/>
</dbReference>
<dbReference type="InterPro" id="IPR044752">
    <property type="entry name" value="PIN-like_EXO1"/>
</dbReference>
<dbReference type="Proteomes" id="UP000738325">
    <property type="component" value="Unassembled WGS sequence"/>
</dbReference>
<dbReference type="SMART" id="SM00484">
    <property type="entry name" value="XPGI"/>
    <property type="match status" value="1"/>
</dbReference>
<evidence type="ECO:0000256" key="3">
    <source>
        <dbReference type="ARBA" id="ARBA00010563"/>
    </source>
</evidence>
<reference evidence="17" key="1">
    <citation type="journal article" date="2020" name="Fungal Divers.">
        <title>Resolving the Mortierellaceae phylogeny through synthesis of multi-gene phylogenetics and phylogenomics.</title>
        <authorList>
            <person name="Vandepol N."/>
            <person name="Liber J."/>
            <person name="Desiro A."/>
            <person name="Na H."/>
            <person name="Kennedy M."/>
            <person name="Barry K."/>
            <person name="Grigoriev I.V."/>
            <person name="Miller A.N."/>
            <person name="O'Donnell K."/>
            <person name="Stajich J.E."/>
            <person name="Bonito G."/>
        </authorList>
    </citation>
    <scope>NUCLEOTIDE SEQUENCE</scope>
    <source>
        <strain evidence="17">REB-010B</strain>
    </source>
</reference>
<proteinExistence type="inferred from homology"/>
<dbReference type="Pfam" id="PF00752">
    <property type="entry name" value="XPG_N"/>
    <property type="match status" value="1"/>
</dbReference>
<feature type="domain" description="XPG-I" evidence="15">
    <location>
        <begin position="138"/>
        <end position="208"/>
    </location>
</feature>
<evidence type="ECO:0000313" key="17">
    <source>
        <dbReference type="EMBL" id="KAG0317542.1"/>
    </source>
</evidence>
<organism evidence="17 18">
    <name type="scientific">Dissophora globulifera</name>
    <dbReference type="NCBI Taxonomy" id="979702"/>
    <lineage>
        <taxon>Eukaryota</taxon>
        <taxon>Fungi</taxon>
        <taxon>Fungi incertae sedis</taxon>
        <taxon>Mucoromycota</taxon>
        <taxon>Mortierellomycotina</taxon>
        <taxon>Mortierellomycetes</taxon>
        <taxon>Mortierellales</taxon>
        <taxon>Mortierellaceae</taxon>
        <taxon>Dissophora</taxon>
    </lineage>
</organism>
<feature type="compositionally biased region" description="Low complexity" evidence="14">
    <location>
        <begin position="702"/>
        <end position="713"/>
    </location>
</feature>
<dbReference type="SMART" id="SM00279">
    <property type="entry name" value="HhH2"/>
    <property type="match status" value="1"/>
</dbReference>
<dbReference type="CDD" id="cd09857">
    <property type="entry name" value="PIN_EXO1"/>
    <property type="match status" value="1"/>
</dbReference>
<dbReference type="SUPFAM" id="SSF88723">
    <property type="entry name" value="PIN domain-like"/>
    <property type="match status" value="1"/>
</dbReference>
<evidence type="ECO:0000313" key="18">
    <source>
        <dbReference type="Proteomes" id="UP000738325"/>
    </source>
</evidence>
<dbReference type="InterPro" id="IPR006085">
    <property type="entry name" value="XPG_DNA_repair_N"/>
</dbReference>
<dbReference type="Pfam" id="PF00867">
    <property type="entry name" value="XPG_I"/>
    <property type="match status" value="1"/>
</dbReference>
<feature type="region of interest" description="Disordered" evidence="14">
    <location>
        <begin position="384"/>
        <end position="422"/>
    </location>
</feature>
<evidence type="ECO:0000259" key="16">
    <source>
        <dbReference type="SMART" id="SM00485"/>
    </source>
</evidence>
<comment type="similarity">
    <text evidence="3">Belongs to the XPG/RAD2 endonuclease family. EXO1 subfamily.</text>
</comment>
<evidence type="ECO:0000256" key="14">
    <source>
        <dbReference type="SAM" id="MobiDB-lite"/>
    </source>
</evidence>
<dbReference type="GO" id="GO:0005634">
    <property type="term" value="C:nucleus"/>
    <property type="evidence" value="ECO:0007669"/>
    <property type="project" value="UniProtKB-SubCell"/>
</dbReference>
<dbReference type="GO" id="GO:0035312">
    <property type="term" value="F:5'-3' DNA exonuclease activity"/>
    <property type="evidence" value="ECO:0007669"/>
    <property type="project" value="InterPro"/>
</dbReference>
<keyword evidence="12" id="KW-0234">DNA repair</keyword>
<keyword evidence="5" id="KW-0479">Metal-binding</keyword>
<name>A0A9P6RD29_9FUNG</name>
<dbReference type="FunFam" id="1.10.150.20:FF:000011">
    <property type="entry name" value="exonuclease 1"/>
    <property type="match status" value="1"/>
</dbReference>
<dbReference type="InterPro" id="IPR006086">
    <property type="entry name" value="XPG-I_dom"/>
</dbReference>
<dbReference type="InterPro" id="IPR036279">
    <property type="entry name" value="5-3_exonuclease_C_sf"/>
</dbReference>
<dbReference type="FunFam" id="3.40.50.1010:FF:000002">
    <property type="entry name" value="Exonuclease 1, putative"/>
    <property type="match status" value="1"/>
</dbReference>
<accession>A0A9P6RD29</accession>
<dbReference type="OrthoDB" id="26491at2759"/>
<feature type="compositionally biased region" description="Polar residues" evidence="14">
    <location>
        <begin position="646"/>
        <end position="660"/>
    </location>
</feature>
<keyword evidence="13" id="KW-0539">Nucleus</keyword>
<comment type="caution">
    <text evidence="17">The sequence shown here is derived from an EMBL/GenBank/DDBJ whole genome shotgun (WGS) entry which is preliminary data.</text>
</comment>
<protein>
    <submittedName>
        <fullName evidence="17">Rad2 nuclease</fullName>
    </submittedName>
</protein>
<dbReference type="PRINTS" id="PR00853">
    <property type="entry name" value="XPGRADSUPER"/>
</dbReference>
<evidence type="ECO:0000256" key="10">
    <source>
        <dbReference type="ARBA" id="ARBA00022881"/>
    </source>
</evidence>
<feature type="region of interest" description="Disordered" evidence="14">
    <location>
        <begin position="585"/>
        <end position="713"/>
    </location>
</feature>
<dbReference type="GO" id="GO:0006281">
    <property type="term" value="P:DNA repair"/>
    <property type="evidence" value="ECO:0007669"/>
    <property type="project" value="UniProtKB-KW"/>
</dbReference>
<evidence type="ECO:0000256" key="4">
    <source>
        <dbReference type="ARBA" id="ARBA00022722"/>
    </source>
</evidence>
<feature type="compositionally biased region" description="Basic and acidic residues" evidence="14">
    <location>
        <begin position="412"/>
        <end position="422"/>
    </location>
</feature>
<evidence type="ECO:0000259" key="15">
    <source>
        <dbReference type="SMART" id="SM00484"/>
    </source>
</evidence>
<keyword evidence="4" id="KW-0540">Nuclease</keyword>
<sequence>MGIQGLLPLLKSIEKPVHLKDYAGLTLAVDGYVWLHKGAFACAQELCLGQPTQKYVAYFMRKIEMFKFFGVKPYIVFDGGYLPSKAATEQDRLGRREESKKQAMDLHHSGKTKQALEQFRKCVDVTPEMAYAVIQALKAAQVDYVVAPYEADAQLAYLEKKGIVDGIVTEDSDLLVFGCQRVIFKLDQYGVGIEIRHDNLSMVRDISFHDWTMTDIRHMCILAGCDYLPSIPGMGLKTAQRLLRRYKTFERAIKHIRMENTGTKIPTDYENAFRRADLTFLYARVYDPTTKSMAYLNAIPEELEEFIRTEEYDFLGPVLEDSVLQGIASGILDPISKAALRCPTPLHAAPKFSLPVGKENKPLFNNTSQSMPASTKSIHAYFTKATPPTSNTNSQLKGGSPKKALLNPTVTDSKKRPLEKFESPPLAKKSVMPVSVFTDQRRTQVKENTQDEAVVEARSRFFGTEIHLESNNDAKTTSWSQLLATREDSGIGLDEALLMYDALDTEDNQSGTDSRIICADFSEPKPLLPEVTLSSNVPGTGEPTHKTAELCTAEAKVIQGWRDKFSNPSGALTGRPLGLTRAFQASSSKSKTKAAHISTKIQPTMSRPSAIGSSETPRGAAADAVSLSTGGMARTTPGHLAHHAKTTNPPGRSTSRSDLASRTVAKPPGSSLNRIESRTSTALMSEPLSQVTRPNLDRFKYSPATSLPTSSLP</sequence>
<dbReference type="AlphaFoldDB" id="A0A9P6RD29"/>
<dbReference type="PANTHER" id="PTHR11081:SF65">
    <property type="entry name" value="DNA DAMAGE-INDUCIBLE PROTEIN DIN7-RELATED"/>
    <property type="match status" value="1"/>
</dbReference>
<evidence type="ECO:0000256" key="6">
    <source>
        <dbReference type="ARBA" id="ARBA00022763"/>
    </source>
</evidence>
<dbReference type="InterPro" id="IPR006084">
    <property type="entry name" value="XPG/Rad2"/>
</dbReference>
<evidence type="ECO:0000256" key="11">
    <source>
        <dbReference type="ARBA" id="ARBA00023125"/>
    </source>
</evidence>
<dbReference type="GO" id="GO:0046872">
    <property type="term" value="F:metal ion binding"/>
    <property type="evidence" value="ECO:0007669"/>
    <property type="project" value="UniProtKB-KW"/>
</dbReference>
<evidence type="ECO:0000256" key="8">
    <source>
        <dbReference type="ARBA" id="ARBA00022839"/>
    </source>
</evidence>
<evidence type="ECO:0000256" key="7">
    <source>
        <dbReference type="ARBA" id="ARBA00022801"/>
    </source>
</evidence>
<keyword evidence="9" id="KW-0460">Magnesium</keyword>
<evidence type="ECO:0000256" key="13">
    <source>
        <dbReference type="ARBA" id="ARBA00023242"/>
    </source>
</evidence>
<evidence type="ECO:0000256" key="2">
    <source>
        <dbReference type="ARBA" id="ARBA00004123"/>
    </source>
</evidence>
<feature type="compositionally biased region" description="Polar residues" evidence="14">
    <location>
        <begin position="601"/>
        <end position="616"/>
    </location>
</feature>
<dbReference type="SMART" id="SM00485">
    <property type="entry name" value="XPGN"/>
    <property type="match status" value="1"/>
</dbReference>
<dbReference type="GO" id="GO:0017108">
    <property type="term" value="F:5'-flap endonuclease activity"/>
    <property type="evidence" value="ECO:0007669"/>
    <property type="project" value="TreeGrafter"/>
</dbReference>
<comment type="cofactor">
    <cofactor evidence="1">
        <name>Mg(2+)</name>
        <dbReference type="ChEBI" id="CHEBI:18420"/>
    </cofactor>
</comment>
<dbReference type="GO" id="GO:0003677">
    <property type="term" value="F:DNA binding"/>
    <property type="evidence" value="ECO:0007669"/>
    <property type="project" value="UniProtKB-KW"/>
</dbReference>
<keyword evidence="18" id="KW-1185">Reference proteome</keyword>
<dbReference type="InterPro" id="IPR019974">
    <property type="entry name" value="XPG_CS"/>
</dbReference>
<comment type="subcellular location">
    <subcellularLocation>
        <location evidence="2">Nucleus</location>
    </subcellularLocation>
</comment>
<dbReference type="PANTHER" id="PTHR11081">
    <property type="entry name" value="FLAP ENDONUCLEASE FAMILY MEMBER"/>
    <property type="match status" value="1"/>
</dbReference>
<feature type="compositionally biased region" description="Low complexity" evidence="14">
    <location>
        <begin position="585"/>
        <end position="600"/>
    </location>
</feature>
<keyword evidence="7" id="KW-0378">Hydrolase</keyword>
<keyword evidence="10" id="KW-0267">Excision nuclease</keyword>
<dbReference type="InterPro" id="IPR037315">
    <property type="entry name" value="EXO1_H3TH"/>
</dbReference>
<evidence type="ECO:0000256" key="9">
    <source>
        <dbReference type="ARBA" id="ARBA00022842"/>
    </source>
</evidence>
<keyword evidence="11" id="KW-0238">DNA-binding</keyword>
<dbReference type="InterPro" id="IPR008918">
    <property type="entry name" value="HhH2"/>
</dbReference>
<evidence type="ECO:0000256" key="12">
    <source>
        <dbReference type="ARBA" id="ARBA00023204"/>
    </source>
</evidence>
<feature type="compositionally biased region" description="Polar residues" evidence="14">
    <location>
        <begin position="670"/>
        <end position="693"/>
    </location>
</feature>
<dbReference type="Gene3D" id="3.40.50.1010">
    <property type="entry name" value="5'-nuclease"/>
    <property type="match status" value="1"/>
</dbReference>
<feature type="compositionally biased region" description="Polar residues" evidence="14">
    <location>
        <begin position="386"/>
        <end position="397"/>
    </location>
</feature>
<dbReference type="Gene3D" id="1.10.150.20">
    <property type="entry name" value="5' to 3' exonuclease, C-terminal subdomain"/>
    <property type="match status" value="1"/>
</dbReference>
<dbReference type="EMBL" id="JAAAIP010000418">
    <property type="protein sequence ID" value="KAG0317542.1"/>
    <property type="molecule type" value="Genomic_DNA"/>
</dbReference>
<gene>
    <name evidence="17" type="primary">EXO1_1</name>
    <name evidence="17" type="ORF">BGZ99_006229</name>
</gene>
<dbReference type="PROSITE" id="PS00841">
    <property type="entry name" value="XPG_1"/>
    <property type="match status" value="1"/>
</dbReference>
<dbReference type="InterPro" id="IPR029060">
    <property type="entry name" value="PIN-like_dom_sf"/>
</dbReference>
<feature type="domain" description="XPG N-terminal" evidence="16">
    <location>
        <begin position="1"/>
        <end position="99"/>
    </location>
</feature>